<comment type="caution">
    <text evidence="6">The sequence shown here is derived from an EMBL/GenBank/DDBJ whole genome shotgun (WGS) entry which is preliminary data.</text>
</comment>
<dbReference type="SUPFAM" id="SSF51230">
    <property type="entry name" value="Single hybrid motif"/>
    <property type="match status" value="1"/>
</dbReference>
<evidence type="ECO:0000313" key="8">
    <source>
        <dbReference type="Proteomes" id="UP000220340"/>
    </source>
</evidence>
<gene>
    <name evidence="5" type="ORF">BV510_05505</name>
    <name evidence="6" type="ORF">CRI78_10115</name>
</gene>
<evidence type="ECO:0000256" key="2">
    <source>
        <dbReference type="ARBA" id="ARBA00022679"/>
    </source>
</evidence>
<dbReference type="GO" id="GO:0005737">
    <property type="term" value="C:cytoplasm"/>
    <property type="evidence" value="ECO:0007669"/>
    <property type="project" value="TreeGrafter"/>
</dbReference>
<dbReference type="CDD" id="cd06849">
    <property type="entry name" value="lipoyl_domain"/>
    <property type="match status" value="1"/>
</dbReference>
<evidence type="ECO:0000313" key="6">
    <source>
        <dbReference type="EMBL" id="PEG54547.1"/>
    </source>
</evidence>
<evidence type="ECO:0000313" key="7">
    <source>
        <dbReference type="Proteomes" id="UP000191039"/>
    </source>
</evidence>
<dbReference type="PANTHER" id="PTHR43178">
    <property type="entry name" value="DIHYDROLIPOAMIDE ACETYLTRANSFERASE COMPONENT OF PYRUVATE DEHYDROGENASE COMPLEX"/>
    <property type="match status" value="1"/>
</dbReference>
<reference evidence="6 8" key="2">
    <citation type="submission" date="2017-10" db="EMBL/GenBank/DDBJ databases">
        <title>The new phylogeny of genus Mycobacterium.</title>
        <authorList>
            <person name="Tortoli E."/>
            <person name="Trovato A."/>
            <person name="Cirillo D.M."/>
        </authorList>
    </citation>
    <scope>NUCLEOTIDE SEQUENCE [LARGE SCALE GENOMIC DNA]</scope>
    <source>
        <strain evidence="6 8">IP141170001</strain>
    </source>
</reference>
<keyword evidence="2" id="KW-0808">Transferase</keyword>
<dbReference type="STRING" id="1801.BRW64_11925"/>
<feature type="domain" description="Lipoyl-binding" evidence="4">
    <location>
        <begin position="1"/>
        <end position="75"/>
    </location>
</feature>
<dbReference type="InterPro" id="IPR011053">
    <property type="entry name" value="Single_hybrid_motif"/>
</dbReference>
<dbReference type="AlphaFoldDB" id="A0A1Q4HEZ7"/>
<dbReference type="EMBL" id="MIJD01000035">
    <property type="protein sequence ID" value="OPE55357.1"/>
    <property type="molecule type" value="Genomic_DNA"/>
</dbReference>
<evidence type="ECO:0000256" key="3">
    <source>
        <dbReference type="ARBA" id="ARBA00023315"/>
    </source>
</evidence>
<dbReference type="InterPro" id="IPR050743">
    <property type="entry name" value="2-oxoacid_DH_E2_comp"/>
</dbReference>
<dbReference type="EMBL" id="PDCR01000011">
    <property type="protein sequence ID" value="PEG54547.1"/>
    <property type="molecule type" value="Genomic_DNA"/>
</dbReference>
<dbReference type="Pfam" id="PF00364">
    <property type="entry name" value="Biotin_lipoyl"/>
    <property type="match status" value="1"/>
</dbReference>
<accession>A0A1Q4HEZ7</accession>
<organism evidence="6 8">
    <name type="scientific">Mycolicibacterium diernhoferi</name>
    <dbReference type="NCBI Taxonomy" id="1801"/>
    <lineage>
        <taxon>Bacteria</taxon>
        <taxon>Bacillati</taxon>
        <taxon>Actinomycetota</taxon>
        <taxon>Actinomycetes</taxon>
        <taxon>Mycobacteriales</taxon>
        <taxon>Mycobacteriaceae</taxon>
        <taxon>Mycolicibacterium</taxon>
    </lineage>
</organism>
<reference evidence="5 7" key="1">
    <citation type="submission" date="2016-09" db="EMBL/GenBank/DDBJ databases">
        <title>genome sequences of unsequenced Mycobacteria.</title>
        <authorList>
            <person name="Greninger A.L."/>
            <person name="Jerome K.R."/>
            <person name="Mcnair B."/>
            <person name="Wallis C."/>
            <person name="Fang F."/>
        </authorList>
    </citation>
    <scope>NUCLEOTIDE SEQUENCE [LARGE SCALE GENOMIC DNA]</scope>
    <source>
        <strain evidence="5 7">BM1</strain>
    </source>
</reference>
<dbReference type="PANTHER" id="PTHR43178:SF5">
    <property type="entry name" value="LIPOAMIDE ACYLTRANSFERASE COMPONENT OF BRANCHED-CHAIN ALPHA-KETO ACID DEHYDROGENASE COMPLEX, MITOCHONDRIAL"/>
    <property type="match status" value="1"/>
</dbReference>
<name>A0A1Q4HEZ7_9MYCO</name>
<evidence type="ECO:0000313" key="5">
    <source>
        <dbReference type="EMBL" id="OPE55357.1"/>
    </source>
</evidence>
<proteinExistence type="predicted"/>
<keyword evidence="3" id="KW-0012">Acyltransferase</keyword>
<keyword evidence="8" id="KW-1185">Reference proteome</keyword>
<dbReference type="GO" id="GO:0031405">
    <property type="term" value="F:lipoic acid binding"/>
    <property type="evidence" value="ECO:0007669"/>
    <property type="project" value="TreeGrafter"/>
</dbReference>
<dbReference type="GO" id="GO:0016407">
    <property type="term" value="F:acetyltransferase activity"/>
    <property type="evidence" value="ECO:0007669"/>
    <property type="project" value="TreeGrafter"/>
</dbReference>
<dbReference type="OrthoDB" id="9805770at2"/>
<dbReference type="Proteomes" id="UP000191039">
    <property type="component" value="Unassembled WGS sequence"/>
</dbReference>
<evidence type="ECO:0000259" key="4">
    <source>
        <dbReference type="PROSITE" id="PS50968"/>
    </source>
</evidence>
<evidence type="ECO:0000256" key="1">
    <source>
        <dbReference type="ARBA" id="ARBA00001938"/>
    </source>
</evidence>
<dbReference type="Proteomes" id="UP000220340">
    <property type="component" value="Unassembled WGS sequence"/>
</dbReference>
<comment type="cofactor">
    <cofactor evidence="1">
        <name>(R)-lipoate</name>
        <dbReference type="ChEBI" id="CHEBI:83088"/>
    </cofactor>
</comment>
<protein>
    <submittedName>
        <fullName evidence="6">Biotin-requiring enzyme family protein</fullName>
    </submittedName>
</protein>
<dbReference type="Gene3D" id="2.40.50.100">
    <property type="match status" value="1"/>
</dbReference>
<dbReference type="InterPro" id="IPR000089">
    <property type="entry name" value="Biotin_lipoyl"/>
</dbReference>
<dbReference type="PROSITE" id="PS50968">
    <property type="entry name" value="BIOTINYL_LIPOYL"/>
    <property type="match status" value="1"/>
</dbReference>
<sequence length="76" mass="8119">MEIKMPKLDVTMTEGTFIGWLVPDGSAVVEGDDLYTVSTDKVEVDVPAPADGVVRHGDVEADETYPVGTPLGRLES</sequence>
<dbReference type="RefSeq" id="WP_073856436.1">
    <property type="nucleotide sequence ID" value="NZ_BAAATC010000020.1"/>
</dbReference>